<dbReference type="Gene3D" id="3.40.630.30">
    <property type="match status" value="1"/>
</dbReference>
<evidence type="ECO:0000259" key="3">
    <source>
        <dbReference type="PROSITE" id="PS51186"/>
    </source>
</evidence>
<dbReference type="InterPro" id="IPR000182">
    <property type="entry name" value="GNAT_dom"/>
</dbReference>
<reference evidence="4 5" key="1">
    <citation type="submission" date="2016-10" db="EMBL/GenBank/DDBJ databases">
        <authorList>
            <person name="de Groot N.N."/>
        </authorList>
    </citation>
    <scope>NUCLEOTIDE SEQUENCE [LARGE SCALE GENOMIC DNA]</scope>
    <source>
        <strain evidence="5">P4B,CCM 7963,CECT 7998,DSM 25260,IBRC-M 10614,KCTC 13821</strain>
    </source>
</reference>
<protein>
    <submittedName>
        <fullName evidence="4">Phosphinothricin acetyltransferase</fullName>
    </submittedName>
</protein>
<evidence type="ECO:0000313" key="5">
    <source>
        <dbReference type="Proteomes" id="UP000199017"/>
    </source>
</evidence>
<dbReference type="PANTHER" id="PTHR43072:SF23">
    <property type="entry name" value="UPF0039 PROTEIN C11D3.02C"/>
    <property type="match status" value="1"/>
</dbReference>
<evidence type="ECO:0000256" key="2">
    <source>
        <dbReference type="ARBA" id="ARBA00023315"/>
    </source>
</evidence>
<sequence length="166" mass="18869">MKYTFERLQKQHWPEVKEIYEMGIETEIATFETKAPSWEIWSATHDLICRLVALEVETNEVLGWAAISPVSNRAVYDGVGETSIYIRGDIRGQGLGTALLKELIAVTEKEGYWMLQAGIFPENRNSIKIHEGAGFRKVGTRERIGQLNGVWRDVELFERRSDVAGV</sequence>
<keyword evidence="5" id="KW-1185">Reference proteome</keyword>
<accession>A0A1G8KED1</accession>
<feature type="domain" description="N-acetyltransferase" evidence="3">
    <location>
        <begin position="3"/>
        <end position="161"/>
    </location>
</feature>
<keyword evidence="1 4" id="KW-0808">Transferase</keyword>
<proteinExistence type="predicted"/>
<organism evidence="4 5">
    <name type="scientific">Alteribacillus bidgolensis</name>
    <dbReference type="NCBI Taxonomy" id="930129"/>
    <lineage>
        <taxon>Bacteria</taxon>
        <taxon>Bacillati</taxon>
        <taxon>Bacillota</taxon>
        <taxon>Bacilli</taxon>
        <taxon>Bacillales</taxon>
        <taxon>Bacillaceae</taxon>
        <taxon>Alteribacillus</taxon>
    </lineage>
</organism>
<dbReference type="PROSITE" id="PS51186">
    <property type="entry name" value="GNAT"/>
    <property type="match status" value="1"/>
</dbReference>
<keyword evidence="2" id="KW-0012">Acyltransferase</keyword>
<dbReference type="CDD" id="cd04301">
    <property type="entry name" value="NAT_SF"/>
    <property type="match status" value="1"/>
</dbReference>
<dbReference type="SUPFAM" id="SSF55729">
    <property type="entry name" value="Acyl-CoA N-acyltransferases (Nat)"/>
    <property type="match status" value="1"/>
</dbReference>
<dbReference type="OrthoDB" id="9798006at2"/>
<name>A0A1G8KED1_9BACI</name>
<dbReference type="EMBL" id="FNDU01000007">
    <property type="protein sequence ID" value="SDI41792.1"/>
    <property type="molecule type" value="Genomic_DNA"/>
</dbReference>
<dbReference type="RefSeq" id="WP_091585677.1">
    <property type="nucleotide sequence ID" value="NZ_FNDU01000007.1"/>
</dbReference>
<gene>
    <name evidence="4" type="ORF">SAMN05216352_107191</name>
</gene>
<dbReference type="STRING" id="930129.SAMN05216352_107191"/>
<dbReference type="Pfam" id="PF00583">
    <property type="entry name" value="Acetyltransf_1"/>
    <property type="match status" value="1"/>
</dbReference>
<dbReference type="Proteomes" id="UP000199017">
    <property type="component" value="Unassembled WGS sequence"/>
</dbReference>
<evidence type="ECO:0000256" key="1">
    <source>
        <dbReference type="ARBA" id="ARBA00022679"/>
    </source>
</evidence>
<dbReference type="GO" id="GO:0016747">
    <property type="term" value="F:acyltransferase activity, transferring groups other than amino-acyl groups"/>
    <property type="evidence" value="ECO:0007669"/>
    <property type="project" value="InterPro"/>
</dbReference>
<dbReference type="InterPro" id="IPR016181">
    <property type="entry name" value="Acyl_CoA_acyltransferase"/>
</dbReference>
<evidence type="ECO:0000313" key="4">
    <source>
        <dbReference type="EMBL" id="SDI41792.1"/>
    </source>
</evidence>
<dbReference type="AlphaFoldDB" id="A0A1G8KED1"/>
<dbReference type="PANTHER" id="PTHR43072">
    <property type="entry name" value="N-ACETYLTRANSFERASE"/>
    <property type="match status" value="1"/>
</dbReference>